<dbReference type="GO" id="GO:0016020">
    <property type="term" value="C:membrane"/>
    <property type="evidence" value="ECO:0007669"/>
    <property type="project" value="UniProtKB-SubCell"/>
</dbReference>
<evidence type="ECO:0000256" key="6">
    <source>
        <dbReference type="ARBA" id="ARBA00023180"/>
    </source>
</evidence>
<dbReference type="GO" id="GO:0022857">
    <property type="term" value="F:transmembrane transporter activity"/>
    <property type="evidence" value="ECO:0007669"/>
    <property type="project" value="InterPro"/>
</dbReference>
<keyword evidence="4 7" id="KW-1133">Transmembrane helix</keyword>
<dbReference type="PANTHER" id="PTHR12385:SF14">
    <property type="entry name" value="CHOLINE TRANSPORTER-LIKE 2"/>
    <property type="match status" value="1"/>
</dbReference>
<feature type="transmembrane region" description="Helical" evidence="7">
    <location>
        <begin position="273"/>
        <end position="296"/>
    </location>
</feature>
<dbReference type="EMBL" id="JXXN02003381">
    <property type="protein sequence ID" value="THD21628.1"/>
    <property type="molecule type" value="Genomic_DNA"/>
</dbReference>
<feature type="transmembrane region" description="Helical" evidence="7">
    <location>
        <begin position="331"/>
        <end position="355"/>
    </location>
</feature>
<keyword evidence="6" id="KW-0325">Glycoprotein</keyword>
<evidence type="ECO:0000256" key="3">
    <source>
        <dbReference type="ARBA" id="ARBA00022692"/>
    </source>
</evidence>
<comment type="similarity">
    <text evidence="2">Belongs to the CTL (choline transporter-like) family.</text>
</comment>
<feature type="transmembrane region" description="Helical" evidence="7">
    <location>
        <begin position="199"/>
        <end position="219"/>
    </location>
</feature>
<proteinExistence type="inferred from homology"/>
<evidence type="ECO:0000256" key="7">
    <source>
        <dbReference type="SAM" id="Phobius"/>
    </source>
</evidence>
<evidence type="ECO:0000256" key="4">
    <source>
        <dbReference type="ARBA" id="ARBA00022989"/>
    </source>
</evidence>
<evidence type="ECO:0000256" key="2">
    <source>
        <dbReference type="ARBA" id="ARBA00007168"/>
    </source>
</evidence>
<comment type="caution">
    <text evidence="8">The sequence shown here is derived from an EMBL/GenBank/DDBJ whole genome shotgun (WGS) entry which is preliminary data.</text>
</comment>
<evidence type="ECO:0000313" key="8">
    <source>
        <dbReference type="EMBL" id="THD21628.1"/>
    </source>
</evidence>
<keyword evidence="5 7" id="KW-0472">Membrane</keyword>
<evidence type="ECO:0000256" key="5">
    <source>
        <dbReference type="ARBA" id="ARBA00023136"/>
    </source>
</evidence>
<dbReference type="PANTHER" id="PTHR12385">
    <property type="entry name" value="CHOLINE TRANSPORTER-LIKE (SLC FAMILY 44)"/>
    <property type="match status" value="1"/>
</dbReference>
<gene>
    <name evidence="8" type="ORF">D915_007643</name>
</gene>
<feature type="transmembrane region" description="Helical" evidence="7">
    <location>
        <begin position="16"/>
        <end position="38"/>
    </location>
</feature>
<protein>
    <submittedName>
        <fullName evidence="8">Uncharacterized protein</fullName>
    </submittedName>
</protein>
<name>A0A4E0RJQ3_FASHE</name>
<comment type="subcellular location">
    <subcellularLocation>
        <location evidence="1">Membrane</location>
        <topology evidence="1">Multi-pass membrane protein</topology>
    </subcellularLocation>
</comment>
<dbReference type="InterPro" id="IPR007603">
    <property type="entry name" value="Choline_transptr-like"/>
</dbReference>
<evidence type="ECO:0000256" key="1">
    <source>
        <dbReference type="ARBA" id="ARBA00004141"/>
    </source>
</evidence>
<feature type="transmembrane region" description="Helical" evidence="7">
    <location>
        <begin position="226"/>
        <end position="248"/>
    </location>
</feature>
<sequence length="363" mass="40851">MDKSQQIKMKKGCEDCFFGTIFVILSFVFAFCYIYVFVLGDTKVLTKNFDCFGNICGEQRSVYDSSSSINMTTRKFLLHTSFSDVLNSVGVCVKQCPNETINSLKDLSEYLERTDNRLCDCRVPEKMQMSQPRIGNVHLCPELPVPETIPVRGLCVPVEWRINSRKFHSPEAASIRRENLLVIRIKEDVDLTFPWKAPVISLVLTWSFGILTLLCVLFFPAQSIPTIIISAHVGLLGLIVNLLVRVLLLHTNQQAVILGTSYPFASLEQSNRIVSSLLIVSFILALIILDVTLFRLWRSAENWRRSQLLIVHTLLRLVSDAARGLPNLLTILPLFYAIGLYLLVGLSALIVVHMLSIGELFSG</sequence>
<organism evidence="8 9">
    <name type="scientific">Fasciola hepatica</name>
    <name type="common">Liver fluke</name>
    <dbReference type="NCBI Taxonomy" id="6192"/>
    <lineage>
        <taxon>Eukaryota</taxon>
        <taxon>Metazoa</taxon>
        <taxon>Spiralia</taxon>
        <taxon>Lophotrochozoa</taxon>
        <taxon>Platyhelminthes</taxon>
        <taxon>Trematoda</taxon>
        <taxon>Digenea</taxon>
        <taxon>Plagiorchiida</taxon>
        <taxon>Echinostomata</taxon>
        <taxon>Echinostomatoidea</taxon>
        <taxon>Fasciolidae</taxon>
        <taxon>Fasciola</taxon>
    </lineage>
</organism>
<dbReference type="Proteomes" id="UP000230066">
    <property type="component" value="Unassembled WGS sequence"/>
</dbReference>
<accession>A0A4E0RJQ3</accession>
<dbReference type="AlphaFoldDB" id="A0A4E0RJQ3"/>
<keyword evidence="9" id="KW-1185">Reference proteome</keyword>
<keyword evidence="3 7" id="KW-0812">Transmembrane</keyword>
<reference evidence="8" key="1">
    <citation type="submission" date="2019-03" db="EMBL/GenBank/DDBJ databases">
        <title>Improved annotation for the trematode Fasciola hepatica.</title>
        <authorList>
            <person name="Choi Y.-J."/>
            <person name="Martin J."/>
            <person name="Mitreva M."/>
        </authorList>
    </citation>
    <scope>NUCLEOTIDE SEQUENCE [LARGE SCALE GENOMIC DNA]</scope>
</reference>
<evidence type="ECO:0000313" key="9">
    <source>
        <dbReference type="Proteomes" id="UP000230066"/>
    </source>
</evidence>